<sequence length="421" mass="42766">MRCEVGVRPVRTAVVALAGALALTVPLTLTACATDAASPAPPPTTSVAAPASPSVSPAPTGDQRGALISRQPVPDIDPAITALGATATRVVYRSTSGVDGGGAEVVGTVFTPGGPAPDGGRPVVTVGHGTTGVTDECAPSSSPTLLGTTNLVRPLLQRGYVVTVTDYQGLGTDGPHPYLEPDTAAYDLIDAVRAARNVVPDASARWAALGVSQGGQASWSAAEHAGDYGDGLEFVGAANLSPAADLSGIVADGTVEPLSLPQKMFLPYLLEGLKVIHPELNPGDYMRGALAASPDVTLSCVAAKLQEKWTVATQLTPADTGPRTAADAERMRGWLQDIALPKTGAGGPMLVVVGDRDNLILPQWTSQAVDNACTLGDVVEFDTRPGEGHADGRSVPGAVQWIADRFAGVPAPDTCAEGGTP</sequence>
<accession>A0A1H4S4X6</accession>
<evidence type="ECO:0000313" key="4">
    <source>
        <dbReference type="Proteomes" id="UP000183561"/>
    </source>
</evidence>
<dbReference type="OrthoDB" id="9798122at2"/>
<dbReference type="AlphaFoldDB" id="A0A1H4S4X6"/>
<dbReference type="PANTHER" id="PTHR34853">
    <property type="match status" value="1"/>
</dbReference>
<dbReference type="PIRSF" id="PIRSF029171">
    <property type="entry name" value="Esterase_LipA"/>
    <property type="match status" value="1"/>
</dbReference>
<evidence type="ECO:0000313" key="3">
    <source>
        <dbReference type="EMBL" id="SEC39180.1"/>
    </source>
</evidence>
<evidence type="ECO:0000256" key="2">
    <source>
        <dbReference type="SAM" id="SignalP"/>
    </source>
</evidence>
<dbReference type="GO" id="GO:0016042">
    <property type="term" value="P:lipid catabolic process"/>
    <property type="evidence" value="ECO:0007669"/>
    <property type="project" value="InterPro"/>
</dbReference>
<feature type="signal peptide" evidence="2">
    <location>
        <begin position="1"/>
        <end position="31"/>
    </location>
</feature>
<dbReference type="SUPFAM" id="SSF53474">
    <property type="entry name" value="alpha/beta-Hydrolases"/>
    <property type="match status" value="1"/>
</dbReference>
<evidence type="ECO:0000256" key="1">
    <source>
        <dbReference type="SAM" id="MobiDB-lite"/>
    </source>
</evidence>
<reference evidence="4" key="1">
    <citation type="submission" date="2016-10" db="EMBL/GenBank/DDBJ databases">
        <authorList>
            <person name="Varghese N."/>
            <person name="Submissions S."/>
        </authorList>
    </citation>
    <scope>NUCLEOTIDE SEQUENCE [LARGE SCALE GENOMIC DNA]</scope>
    <source>
        <strain evidence="4">DSM 44498</strain>
    </source>
</reference>
<feature type="chain" id="PRO_5039302441" evidence="2">
    <location>
        <begin position="32"/>
        <end position="421"/>
    </location>
</feature>
<feature type="compositionally biased region" description="Low complexity" evidence="1">
    <location>
        <begin position="45"/>
        <end position="60"/>
    </location>
</feature>
<protein>
    <submittedName>
        <fullName evidence="3">Secretory lipase</fullName>
    </submittedName>
</protein>
<dbReference type="EMBL" id="FNSV01000005">
    <property type="protein sequence ID" value="SEC39180.1"/>
    <property type="molecule type" value="Genomic_DNA"/>
</dbReference>
<dbReference type="PROSITE" id="PS51257">
    <property type="entry name" value="PROKAR_LIPOPROTEIN"/>
    <property type="match status" value="1"/>
</dbReference>
<dbReference type="PANTHER" id="PTHR34853:SF1">
    <property type="entry name" value="LIPASE 5"/>
    <property type="match status" value="1"/>
</dbReference>
<feature type="region of interest" description="Disordered" evidence="1">
    <location>
        <begin position="36"/>
        <end position="72"/>
    </location>
</feature>
<dbReference type="GO" id="GO:0004806">
    <property type="term" value="F:triacylglycerol lipase activity"/>
    <property type="evidence" value="ECO:0007669"/>
    <property type="project" value="InterPro"/>
</dbReference>
<dbReference type="Pfam" id="PF03583">
    <property type="entry name" value="LIP"/>
    <property type="match status" value="1"/>
</dbReference>
<keyword evidence="4" id="KW-1185">Reference proteome</keyword>
<dbReference type="RefSeq" id="WP_072944735.1">
    <property type="nucleotide sequence ID" value="NZ_FNSV01000005.1"/>
</dbReference>
<name>A0A1H4S4X6_9NOCA</name>
<proteinExistence type="predicted"/>
<dbReference type="InterPro" id="IPR029058">
    <property type="entry name" value="AB_hydrolase_fold"/>
</dbReference>
<dbReference type="Proteomes" id="UP000183561">
    <property type="component" value="Unassembled WGS sequence"/>
</dbReference>
<dbReference type="Gene3D" id="3.40.50.1820">
    <property type="entry name" value="alpha/beta hydrolase"/>
    <property type="match status" value="2"/>
</dbReference>
<keyword evidence="2" id="KW-0732">Signal</keyword>
<gene>
    <name evidence="3" type="ORF">SAMN04490239_3920</name>
</gene>
<organism evidence="3 4">
    <name type="scientific">Rhodococcus koreensis</name>
    <dbReference type="NCBI Taxonomy" id="99653"/>
    <lineage>
        <taxon>Bacteria</taxon>
        <taxon>Bacillati</taxon>
        <taxon>Actinomycetota</taxon>
        <taxon>Actinomycetes</taxon>
        <taxon>Mycobacteriales</taxon>
        <taxon>Nocardiaceae</taxon>
        <taxon>Rhodococcus</taxon>
    </lineage>
</organism>
<dbReference type="InterPro" id="IPR005152">
    <property type="entry name" value="Lipase_secreted"/>
</dbReference>